<keyword evidence="1" id="KW-0175">Coiled coil</keyword>
<evidence type="ECO:0000256" key="1">
    <source>
        <dbReference type="SAM" id="Coils"/>
    </source>
</evidence>
<dbReference type="InterPro" id="IPR000595">
    <property type="entry name" value="cNMP-bd_dom"/>
</dbReference>
<name>A0AAV2RD93_MEGNR</name>
<gene>
    <name evidence="3" type="ORF">MNOR_LOCUS23826</name>
</gene>
<dbReference type="PROSITE" id="PS50042">
    <property type="entry name" value="CNMP_BINDING_3"/>
    <property type="match status" value="1"/>
</dbReference>
<feature type="domain" description="Cyclic nucleotide-binding" evidence="2">
    <location>
        <begin position="114"/>
        <end position="156"/>
    </location>
</feature>
<dbReference type="SUPFAM" id="SSF51206">
    <property type="entry name" value="cAMP-binding domain-like"/>
    <property type="match status" value="1"/>
</dbReference>
<dbReference type="EMBL" id="CAXKWB010021388">
    <property type="protein sequence ID" value="CAL4123138.1"/>
    <property type="molecule type" value="Genomic_DNA"/>
</dbReference>
<comment type="caution">
    <text evidence="3">The sequence shown here is derived from an EMBL/GenBank/DDBJ whole genome shotgun (WGS) entry which is preliminary data.</text>
</comment>
<reference evidence="3 4" key="1">
    <citation type="submission" date="2024-05" db="EMBL/GenBank/DDBJ databases">
        <authorList>
            <person name="Wallberg A."/>
        </authorList>
    </citation>
    <scope>NUCLEOTIDE SEQUENCE [LARGE SCALE GENOMIC DNA]</scope>
</reference>
<organism evidence="3 4">
    <name type="scientific">Meganyctiphanes norvegica</name>
    <name type="common">Northern krill</name>
    <name type="synonym">Thysanopoda norvegica</name>
    <dbReference type="NCBI Taxonomy" id="48144"/>
    <lineage>
        <taxon>Eukaryota</taxon>
        <taxon>Metazoa</taxon>
        <taxon>Ecdysozoa</taxon>
        <taxon>Arthropoda</taxon>
        <taxon>Crustacea</taxon>
        <taxon>Multicrustacea</taxon>
        <taxon>Malacostraca</taxon>
        <taxon>Eumalacostraca</taxon>
        <taxon>Eucarida</taxon>
        <taxon>Euphausiacea</taxon>
        <taxon>Euphausiidae</taxon>
        <taxon>Meganyctiphanes</taxon>
    </lineage>
</organism>
<feature type="coiled-coil region" evidence="1">
    <location>
        <begin position="4"/>
        <end position="38"/>
    </location>
</feature>
<dbReference type="Gene3D" id="1.20.5.490">
    <property type="entry name" value="Single helix bin"/>
    <property type="match status" value="1"/>
</dbReference>
<keyword evidence="4" id="KW-1185">Reference proteome</keyword>
<evidence type="ECO:0000313" key="4">
    <source>
        <dbReference type="Proteomes" id="UP001497623"/>
    </source>
</evidence>
<feature type="non-terminal residue" evidence="3">
    <location>
        <position position="156"/>
    </location>
</feature>
<dbReference type="AlphaFoldDB" id="A0AAV2RD93"/>
<sequence length="156" mass="17455">MGSLLELQDLLVKRDEKIRQLEAKLKVREDEIVELKSQLDKFQSIMPFATGVAVAPGAKGGRQRKQRAQGISAEPQSLRTIQELACLSQTTFPEVPKSTRSKELLRQAVLENDFLKNLEMGQVMEIVESMYSVEYAEGALIIKEGDIGSILYIMEG</sequence>
<dbReference type="InterPro" id="IPR014710">
    <property type="entry name" value="RmlC-like_jellyroll"/>
</dbReference>
<protein>
    <recommendedName>
        <fullName evidence="2">Cyclic nucleotide-binding domain-containing protein</fullName>
    </recommendedName>
</protein>
<dbReference type="Gene3D" id="2.60.120.10">
    <property type="entry name" value="Jelly Rolls"/>
    <property type="match status" value="1"/>
</dbReference>
<proteinExistence type="predicted"/>
<dbReference type="Pfam" id="PF16808">
    <property type="entry name" value="PKcGMP_CC"/>
    <property type="match status" value="1"/>
</dbReference>
<evidence type="ECO:0000259" key="2">
    <source>
        <dbReference type="PROSITE" id="PS50042"/>
    </source>
</evidence>
<accession>A0AAV2RD93</accession>
<dbReference type="Proteomes" id="UP001497623">
    <property type="component" value="Unassembled WGS sequence"/>
</dbReference>
<dbReference type="CDD" id="cd12085">
    <property type="entry name" value="DD_cGKI-alpha"/>
    <property type="match status" value="1"/>
</dbReference>
<dbReference type="InterPro" id="IPR018490">
    <property type="entry name" value="cNMP-bd_dom_sf"/>
</dbReference>
<evidence type="ECO:0000313" key="3">
    <source>
        <dbReference type="EMBL" id="CAL4123138.1"/>
    </source>
</evidence>
<dbReference type="InterPro" id="IPR031831">
    <property type="entry name" value="PKcGMP_CC"/>
</dbReference>